<comment type="similarity">
    <text evidence="2">Belongs to the bacterial solute-binding protein SsuA/TauA family.</text>
</comment>
<name>A0A0N8W0L7_9CORY</name>
<dbReference type="EMBL" id="LKEV01000001">
    <property type="protein sequence ID" value="KQB87050.1"/>
    <property type="molecule type" value="Genomic_DNA"/>
</dbReference>
<protein>
    <submittedName>
        <fullName evidence="5">Taurine-binding periplasmic protein</fullName>
    </submittedName>
</protein>
<keyword evidence="3 4" id="KW-0732">Signal</keyword>
<evidence type="ECO:0000256" key="3">
    <source>
        <dbReference type="ARBA" id="ARBA00022729"/>
    </source>
</evidence>
<evidence type="ECO:0000313" key="5">
    <source>
        <dbReference type="EMBL" id="KQB87050.1"/>
    </source>
</evidence>
<organism evidence="5 6">
    <name type="scientific">Corynebacterium lowii</name>
    <dbReference type="NCBI Taxonomy" id="1544413"/>
    <lineage>
        <taxon>Bacteria</taxon>
        <taxon>Bacillati</taxon>
        <taxon>Actinomycetota</taxon>
        <taxon>Actinomycetes</taxon>
        <taxon>Mycobacteriales</taxon>
        <taxon>Corynebacteriaceae</taxon>
        <taxon>Corynebacterium</taxon>
    </lineage>
</organism>
<dbReference type="PATRIC" id="fig|1544413.3.peg.98"/>
<dbReference type="GO" id="GO:0042918">
    <property type="term" value="P:alkanesulfonate transmembrane transport"/>
    <property type="evidence" value="ECO:0007669"/>
    <property type="project" value="TreeGrafter"/>
</dbReference>
<evidence type="ECO:0000256" key="1">
    <source>
        <dbReference type="ARBA" id="ARBA00004418"/>
    </source>
</evidence>
<sequence>MMNTRLFVSLVCLLSGAALTSCVGKPASEYELSSAATCPFAPSEASGSVRLGYQVIPGPDLYLRDQGMLEACLPNVDVTWTRFPTGQDVVQGFASGSIDYGFLGSTPAAKALSAPLNLDVIVPMVSFFNGSSEALVAKHATTVAELKGSKIATAFSSTAHYSLLKALESAGLDPRRDVEITNISPDKLPAAWASDEIEAAYIWNPTLMEIQRSGTTLLDSGDVAQAGAPTFNVPLMSRTHTEANPEILRMWVRLQNWATGQAIDDPEGYIAANAAQTQMSPEETAEQLQGVRPVPADEQPAAMTEVAQALYDTAAFLQEQGEVQAADLSHYQNAARYIDAETGE</sequence>
<feature type="signal peptide" evidence="4">
    <location>
        <begin position="1"/>
        <end position="20"/>
    </location>
</feature>
<dbReference type="AlphaFoldDB" id="A0A0N8W0L7"/>
<dbReference type="STRING" id="1544413.Clow_00095"/>
<dbReference type="GO" id="GO:0042597">
    <property type="term" value="C:periplasmic space"/>
    <property type="evidence" value="ECO:0007669"/>
    <property type="project" value="UniProtKB-SubCell"/>
</dbReference>
<dbReference type="PROSITE" id="PS51257">
    <property type="entry name" value="PROKAR_LIPOPROTEIN"/>
    <property type="match status" value="1"/>
</dbReference>
<evidence type="ECO:0000256" key="2">
    <source>
        <dbReference type="ARBA" id="ARBA00010742"/>
    </source>
</evidence>
<evidence type="ECO:0000313" key="6">
    <source>
        <dbReference type="Proteomes" id="UP000050488"/>
    </source>
</evidence>
<comment type="subcellular location">
    <subcellularLocation>
        <location evidence="1">Periplasm</location>
    </subcellularLocation>
</comment>
<feature type="chain" id="PRO_5039010241" evidence="4">
    <location>
        <begin position="21"/>
        <end position="344"/>
    </location>
</feature>
<dbReference type="Gene3D" id="3.40.190.10">
    <property type="entry name" value="Periplasmic binding protein-like II"/>
    <property type="match status" value="2"/>
</dbReference>
<proteinExistence type="inferred from homology"/>
<dbReference type="Pfam" id="PF13379">
    <property type="entry name" value="NMT1_2"/>
    <property type="match status" value="1"/>
</dbReference>
<dbReference type="PANTHER" id="PTHR30024">
    <property type="entry name" value="ALIPHATIC SULFONATES-BINDING PROTEIN-RELATED"/>
    <property type="match status" value="1"/>
</dbReference>
<dbReference type="OrthoDB" id="286202at2"/>
<keyword evidence="6" id="KW-1185">Reference proteome</keyword>
<accession>A0A0N8W0L7</accession>
<dbReference type="Proteomes" id="UP000050488">
    <property type="component" value="Unassembled WGS sequence"/>
</dbReference>
<dbReference type="SUPFAM" id="SSF53850">
    <property type="entry name" value="Periplasmic binding protein-like II"/>
    <property type="match status" value="1"/>
</dbReference>
<gene>
    <name evidence="5" type="primary">tauA</name>
    <name evidence="5" type="ORF">Clow_00095</name>
</gene>
<reference evidence="5 6" key="1">
    <citation type="submission" date="2015-10" db="EMBL/GenBank/DDBJ databases">
        <title>Corynebacteirum lowii and Corynebacterium oculi species nova, derived from human clinical disease and and emended description of Corynebacterium mastiditis.</title>
        <authorList>
            <person name="Bernard K."/>
            <person name="Pacheco A.L."/>
            <person name="Mcdougall C."/>
            <person name="Burtx T."/>
            <person name="Weibe D."/>
            <person name="Tyler S."/>
            <person name="Olson A.B."/>
            <person name="Cnockaert M."/>
            <person name="Eguchi H."/>
            <person name="Kuwahara T."/>
            <person name="Nakayama-Imaohji H."/>
            <person name="Boudewijins M."/>
            <person name="Van Hoecke F."/>
            <person name="Bernier A.-M."/>
            <person name="Vandamme P."/>
        </authorList>
    </citation>
    <scope>NUCLEOTIDE SEQUENCE [LARGE SCALE GENOMIC DNA]</scope>
    <source>
        <strain evidence="5 6">NML 130206</strain>
    </source>
</reference>
<dbReference type="PANTHER" id="PTHR30024:SF47">
    <property type="entry name" value="TAURINE-BINDING PERIPLASMIC PROTEIN"/>
    <property type="match status" value="1"/>
</dbReference>
<comment type="caution">
    <text evidence="5">The sequence shown here is derived from an EMBL/GenBank/DDBJ whole genome shotgun (WGS) entry which is preliminary data.</text>
</comment>
<evidence type="ECO:0000256" key="4">
    <source>
        <dbReference type="SAM" id="SignalP"/>
    </source>
</evidence>